<accession>A0A9P1CKW2</accession>
<dbReference type="Proteomes" id="UP001152797">
    <property type="component" value="Unassembled WGS sequence"/>
</dbReference>
<feature type="region of interest" description="Disordered" evidence="1">
    <location>
        <begin position="28"/>
        <end position="129"/>
    </location>
</feature>
<evidence type="ECO:0000256" key="1">
    <source>
        <dbReference type="SAM" id="MobiDB-lite"/>
    </source>
</evidence>
<reference evidence="2" key="1">
    <citation type="submission" date="2022-10" db="EMBL/GenBank/DDBJ databases">
        <authorList>
            <person name="Chen Y."/>
            <person name="Dougan E. K."/>
            <person name="Chan C."/>
            <person name="Rhodes N."/>
            <person name="Thang M."/>
        </authorList>
    </citation>
    <scope>NUCLEOTIDE SEQUENCE</scope>
</reference>
<feature type="compositionally biased region" description="Acidic residues" evidence="1">
    <location>
        <begin position="110"/>
        <end position="120"/>
    </location>
</feature>
<dbReference type="EMBL" id="CAMXCT020001902">
    <property type="protein sequence ID" value="CAL1147409.1"/>
    <property type="molecule type" value="Genomic_DNA"/>
</dbReference>
<keyword evidence="4" id="KW-1185">Reference proteome</keyword>
<organism evidence="2">
    <name type="scientific">Cladocopium goreaui</name>
    <dbReference type="NCBI Taxonomy" id="2562237"/>
    <lineage>
        <taxon>Eukaryota</taxon>
        <taxon>Sar</taxon>
        <taxon>Alveolata</taxon>
        <taxon>Dinophyceae</taxon>
        <taxon>Suessiales</taxon>
        <taxon>Symbiodiniaceae</taxon>
        <taxon>Cladocopium</taxon>
    </lineage>
</organism>
<feature type="compositionally biased region" description="Pro residues" evidence="1">
    <location>
        <begin position="81"/>
        <end position="98"/>
    </location>
</feature>
<evidence type="ECO:0000313" key="2">
    <source>
        <dbReference type="EMBL" id="CAI3994034.1"/>
    </source>
</evidence>
<sequence>MDERRNYLSVATAALKAQHLALEQRPRVSRGLTPLPGLLGSRVEGPSGKGDNVPRIFSPPHGRSRETEEQPRLASAVMAPVAPPAPAVPMEPTAPRPPAMAAFDMNSDPSEGDEESEEEADRTANSEQRQIWLEDLVGGFGWRIQEIGNGLVI</sequence>
<dbReference type="AlphaFoldDB" id="A0A9P1CKW2"/>
<name>A0A9P1CKW2_9DINO</name>
<proteinExistence type="predicted"/>
<evidence type="ECO:0000313" key="3">
    <source>
        <dbReference type="EMBL" id="CAL1147409.1"/>
    </source>
</evidence>
<protein>
    <submittedName>
        <fullName evidence="2">Uncharacterized protein</fullName>
    </submittedName>
</protein>
<dbReference type="EMBL" id="CAMXCT030001902">
    <property type="protein sequence ID" value="CAL4781346.1"/>
    <property type="molecule type" value="Genomic_DNA"/>
</dbReference>
<evidence type="ECO:0000313" key="4">
    <source>
        <dbReference type="Proteomes" id="UP001152797"/>
    </source>
</evidence>
<comment type="caution">
    <text evidence="2">The sequence shown here is derived from an EMBL/GenBank/DDBJ whole genome shotgun (WGS) entry which is preliminary data.</text>
</comment>
<reference evidence="3" key="2">
    <citation type="submission" date="2024-04" db="EMBL/GenBank/DDBJ databases">
        <authorList>
            <person name="Chen Y."/>
            <person name="Shah S."/>
            <person name="Dougan E. K."/>
            <person name="Thang M."/>
            <person name="Chan C."/>
        </authorList>
    </citation>
    <scope>NUCLEOTIDE SEQUENCE [LARGE SCALE GENOMIC DNA]</scope>
</reference>
<dbReference type="EMBL" id="CAMXCT010001902">
    <property type="protein sequence ID" value="CAI3994034.1"/>
    <property type="molecule type" value="Genomic_DNA"/>
</dbReference>
<gene>
    <name evidence="2" type="ORF">C1SCF055_LOCUS20717</name>
</gene>